<dbReference type="GO" id="GO:0051537">
    <property type="term" value="F:2 iron, 2 sulfur cluster binding"/>
    <property type="evidence" value="ECO:0007669"/>
    <property type="project" value="UniProtKB-KW"/>
</dbReference>
<dbReference type="Proteomes" id="UP000186868">
    <property type="component" value="Unassembled WGS sequence"/>
</dbReference>
<dbReference type="PANTHER" id="PTHR21496:SF23">
    <property type="entry name" value="3-PHENYLPROPIONATE_CINNAMIC ACID DIOXYGENASE FERREDOXIN SUBUNIT"/>
    <property type="match status" value="1"/>
</dbReference>
<proteinExistence type="predicted"/>
<dbReference type="EMBL" id="MRCB01000021">
    <property type="protein sequence ID" value="OKH21323.1"/>
    <property type="molecule type" value="Genomic_DNA"/>
</dbReference>
<comment type="caution">
    <text evidence="6">The sequence shown here is derived from an EMBL/GenBank/DDBJ whole genome shotgun (WGS) entry which is preliminary data.</text>
</comment>
<dbReference type="Pfam" id="PF00355">
    <property type="entry name" value="Rieske"/>
    <property type="match status" value="1"/>
</dbReference>
<protein>
    <submittedName>
        <fullName evidence="6">(2Fe-2S)-binding protein</fullName>
    </submittedName>
</protein>
<dbReference type="InterPro" id="IPR036922">
    <property type="entry name" value="Rieske_2Fe-2S_sf"/>
</dbReference>
<dbReference type="InterPro" id="IPR017941">
    <property type="entry name" value="Rieske_2Fe-2S"/>
</dbReference>
<keyword evidence="3" id="KW-0408">Iron</keyword>
<dbReference type="RefSeq" id="WP_073600559.1">
    <property type="nucleotide sequence ID" value="NZ_MRCB01000021.1"/>
</dbReference>
<keyword evidence="2" id="KW-0479">Metal-binding</keyword>
<keyword evidence="4" id="KW-0411">Iron-sulfur</keyword>
<dbReference type="Gene3D" id="2.102.10.10">
    <property type="entry name" value="Rieske [2Fe-2S] iron-sulphur domain"/>
    <property type="match status" value="1"/>
</dbReference>
<dbReference type="OrthoDB" id="9795104at2"/>
<evidence type="ECO:0000256" key="2">
    <source>
        <dbReference type="ARBA" id="ARBA00022723"/>
    </source>
</evidence>
<evidence type="ECO:0000259" key="5">
    <source>
        <dbReference type="PROSITE" id="PS51296"/>
    </source>
</evidence>
<reference evidence="6 7" key="1">
    <citation type="submission" date="2016-11" db="EMBL/GenBank/DDBJ databases">
        <title>Draft Genome Sequences of Nine Cyanobacterial Strains from Diverse Habitats.</title>
        <authorList>
            <person name="Zhu T."/>
            <person name="Hou S."/>
            <person name="Lu X."/>
            <person name="Hess W.R."/>
        </authorList>
    </citation>
    <scope>NUCLEOTIDE SEQUENCE [LARGE SCALE GENOMIC DNA]</scope>
    <source>
        <strain evidence="6 7">NIES-593</strain>
    </source>
</reference>
<dbReference type="GO" id="GO:0016705">
    <property type="term" value="F:oxidoreductase activity, acting on paired donors, with incorporation or reduction of molecular oxygen"/>
    <property type="evidence" value="ECO:0007669"/>
    <property type="project" value="UniProtKB-ARBA"/>
</dbReference>
<evidence type="ECO:0000256" key="3">
    <source>
        <dbReference type="ARBA" id="ARBA00023004"/>
    </source>
</evidence>
<dbReference type="GO" id="GO:0004497">
    <property type="term" value="F:monooxygenase activity"/>
    <property type="evidence" value="ECO:0007669"/>
    <property type="project" value="UniProtKB-ARBA"/>
</dbReference>
<dbReference type="GO" id="GO:0046872">
    <property type="term" value="F:metal ion binding"/>
    <property type="evidence" value="ECO:0007669"/>
    <property type="project" value="UniProtKB-KW"/>
</dbReference>
<evidence type="ECO:0000313" key="7">
    <source>
        <dbReference type="Proteomes" id="UP000186868"/>
    </source>
</evidence>
<dbReference type="PROSITE" id="PS51296">
    <property type="entry name" value="RIESKE"/>
    <property type="match status" value="1"/>
</dbReference>
<feature type="domain" description="Rieske" evidence="5">
    <location>
        <begin position="3"/>
        <end position="114"/>
    </location>
</feature>
<evidence type="ECO:0000256" key="1">
    <source>
        <dbReference type="ARBA" id="ARBA00022714"/>
    </source>
</evidence>
<keyword evidence="7" id="KW-1185">Reference proteome</keyword>
<evidence type="ECO:0000256" key="4">
    <source>
        <dbReference type="ARBA" id="ARBA00023014"/>
    </source>
</evidence>
<dbReference type="PANTHER" id="PTHR21496">
    <property type="entry name" value="FERREDOXIN-RELATED"/>
    <property type="match status" value="1"/>
</dbReference>
<gene>
    <name evidence="6" type="ORF">NIES593_16115</name>
</gene>
<dbReference type="STRING" id="1921803.NIES593_16115"/>
<name>A0A1U7HCL5_9CYAN</name>
<sequence>MSWTKVLSVESLPTGERQVVKVGKRNVLLLNLEGQLYAVDNTCPHLKLPLKNGKITEDGAIVCPWHRSAFDLSTGDVKEWSPWPPGVGKALGMISRQSALPVFPVRVEEGSIWIDVEES</sequence>
<accession>A0A1U7HCL5</accession>
<dbReference type="AlphaFoldDB" id="A0A1U7HCL5"/>
<keyword evidence="1" id="KW-0001">2Fe-2S</keyword>
<organism evidence="6 7">
    <name type="scientific">Hydrococcus rivularis NIES-593</name>
    <dbReference type="NCBI Taxonomy" id="1921803"/>
    <lineage>
        <taxon>Bacteria</taxon>
        <taxon>Bacillati</taxon>
        <taxon>Cyanobacteriota</taxon>
        <taxon>Cyanophyceae</taxon>
        <taxon>Pleurocapsales</taxon>
        <taxon>Hydrococcaceae</taxon>
        <taxon>Hydrococcus</taxon>
    </lineage>
</organism>
<dbReference type="SUPFAM" id="SSF50022">
    <property type="entry name" value="ISP domain"/>
    <property type="match status" value="1"/>
</dbReference>
<evidence type="ECO:0000313" key="6">
    <source>
        <dbReference type="EMBL" id="OKH21323.1"/>
    </source>
</evidence>